<dbReference type="Proteomes" id="UP001311232">
    <property type="component" value="Unassembled WGS sequence"/>
</dbReference>
<dbReference type="GO" id="GO:0007165">
    <property type="term" value="P:signal transduction"/>
    <property type="evidence" value="ECO:0007669"/>
    <property type="project" value="InterPro"/>
</dbReference>
<dbReference type="Gene3D" id="1.20.80.10">
    <property type="match status" value="1"/>
</dbReference>
<organism evidence="12 13">
    <name type="scientific">Crenichthys baileyi</name>
    <name type="common">White River springfish</name>
    <dbReference type="NCBI Taxonomy" id="28760"/>
    <lineage>
        <taxon>Eukaryota</taxon>
        <taxon>Metazoa</taxon>
        <taxon>Chordata</taxon>
        <taxon>Craniata</taxon>
        <taxon>Vertebrata</taxon>
        <taxon>Euteleostomi</taxon>
        <taxon>Actinopterygii</taxon>
        <taxon>Neopterygii</taxon>
        <taxon>Teleostei</taxon>
        <taxon>Neoteleostei</taxon>
        <taxon>Acanthomorphata</taxon>
        <taxon>Ovalentaria</taxon>
        <taxon>Atherinomorphae</taxon>
        <taxon>Cyprinodontiformes</taxon>
        <taxon>Goodeidae</taxon>
        <taxon>Crenichthys</taxon>
    </lineage>
</organism>
<dbReference type="InterPro" id="IPR035963">
    <property type="entry name" value="FERM_2"/>
</dbReference>
<evidence type="ECO:0000256" key="6">
    <source>
        <dbReference type="ARBA" id="ARBA00023175"/>
    </source>
</evidence>
<dbReference type="InterPro" id="IPR011993">
    <property type="entry name" value="PH-like_dom_sf"/>
</dbReference>
<feature type="compositionally biased region" description="Polar residues" evidence="7">
    <location>
        <begin position="123"/>
        <end position="151"/>
    </location>
</feature>
<sequence length="866" mass="97502">MKGHYGRMKYECCWAKYVSGVNTSPPFSYSFVVGVTTDVVSRGVSLLSQSHARVEVNGRGLCLHTILTQLLHAFVQTLKSVSVEQRCSFTPLTNGFSLLGLDYGEKEEEESFELRNKEDLTPNGRTPTEVTVSQPTCAANGTNGHTVSQSPVKMKKPTSKDKGMGVDEDPDLIVKGWLLREVGGSWVKHRRYWFVLSHDSLDYYTGPEKGARRLGTLVLTSLCSVIWPDKQTYKEAGYWSITVYGRKHCYRLYTKHFNEAVHWACAIQKIIDTKSPVETPTQLLIRDIEENKFNPEVVEHIYQHNTILKYTQGPLHAPLLPFPYGNLEHTYHNGKGYGSVREEAVKLFNCLQQLELAREPVPIIQGVLQTCLDLRPLRDEVYCQLVKQTSHTPSPNTAAHLRYWQLLTCMSCTFLPGSTVLKYLRFHLKRVQSQSPESEMDNYASFVSEALEKTKCRECVPSWEEIQMLMNRQEMLCTVHYPGCGSCHLYISSHTTANEVVRRMQEKLGLQDSKNTFALYEQNALWEQPVAGNSLIADVLTSFTTKESESESQWKLCFKLYCLLDADSISVDSIEYLFLFEQCHEMVVRGQLPACEEDLLALAALRLQSLMGDFSTHAPFPPLDELFPGHMLETRVLMSLSAPQAAPPCQVAAQDCPATQRFPTGLLAGTLWSHSATVAHKQKMENDMRLRSRLKEEAAAVMTAILERWKGLAGYSSRDSMAAYLTIARQWSGFGCTLYEVDFYISSTGNFSQKLWLGVAATSVSIYKQGESEALESFPYGQICSYGVSDSNTFKITAGDRDLIFETSKLTEIMQLMNAYFSAIHRQRGKGEDPDTITFTESTDVGFHHMASTPTPTLLELPSHPV</sequence>
<dbReference type="PROSITE" id="PS50057">
    <property type="entry name" value="FERM_3"/>
    <property type="match status" value="1"/>
</dbReference>
<dbReference type="EMBL" id="JAHHUM010002390">
    <property type="protein sequence ID" value="KAK5603921.1"/>
    <property type="molecule type" value="Genomic_DNA"/>
</dbReference>
<dbReference type="GO" id="GO:0005524">
    <property type="term" value="F:ATP binding"/>
    <property type="evidence" value="ECO:0007669"/>
    <property type="project" value="UniProtKB-KW"/>
</dbReference>
<protein>
    <submittedName>
        <fullName evidence="12">Uncharacterized protein</fullName>
    </submittedName>
</protein>
<dbReference type="PANTHER" id="PTHR46049">
    <property type="entry name" value="AGAP003327-PA"/>
    <property type="match status" value="1"/>
</dbReference>
<evidence type="ECO:0000259" key="10">
    <source>
        <dbReference type="PROSITE" id="PS50200"/>
    </source>
</evidence>
<dbReference type="Gene3D" id="3.10.20.90">
    <property type="entry name" value="Phosphatidylinositol 3-kinase Catalytic Subunit, Chain A, domain 1"/>
    <property type="match status" value="1"/>
</dbReference>
<dbReference type="PROSITE" id="PS50003">
    <property type="entry name" value="PH_DOMAIN"/>
    <property type="match status" value="1"/>
</dbReference>
<comment type="caution">
    <text evidence="12">The sequence shown here is derived from an EMBL/GenBank/DDBJ whole genome shotgun (WGS) entry which is preliminary data.</text>
</comment>
<dbReference type="Pfam" id="PF02174">
    <property type="entry name" value="IRS"/>
    <property type="match status" value="1"/>
</dbReference>
<dbReference type="PROSITE" id="PS50200">
    <property type="entry name" value="RA"/>
    <property type="match status" value="1"/>
</dbReference>
<dbReference type="GO" id="GO:0003779">
    <property type="term" value="F:actin binding"/>
    <property type="evidence" value="ECO:0007669"/>
    <property type="project" value="UniProtKB-KW"/>
</dbReference>
<dbReference type="Gene3D" id="1.25.40.530">
    <property type="entry name" value="MyTH4 domain"/>
    <property type="match status" value="1"/>
</dbReference>
<dbReference type="Gene3D" id="2.30.29.30">
    <property type="entry name" value="Pleckstrin-homology domain (PH domain)/Phosphotyrosine-binding domain (PTB)"/>
    <property type="match status" value="2"/>
</dbReference>
<dbReference type="Pfam" id="PF00373">
    <property type="entry name" value="FERM_M"/>
    <property type="match status" value="1"/>
</dbReference>
<feature type="domain" description="MyTH4" evidence="11">
    <location>
        <begin position="310"/>
        <end position="470"/>
    </location>
</feature>
<comment type="subcellular location">
    <subcellularLocation>
        <location evidence="1">Cytoplasm</location>
    </subcellularLocation>
</comment>
<dbReference type="SUPFAM" id="SSF54236">
    <property type="entry name" value="Ubiquitin-like"/>
    <property type="match status" value="1"/>
</dbReference>
<dbReference type="SMART" id="SM00233">
    <property type="entry name" value="PH"/>
    <property type="match status" value="1"/>
</dbReference>
<dbReference type="FunFam" id="1.25.40.530:FF:000001">
    <property type="entry name" value="Pleckstrin homology domain-containing family H member 2"/>
    <property type="match status" value="1"/>
</dbReference>
<keyword evidence="6" id="KW-0505">Motor protein</keyword>
<feature type="domain" description="FERM" evidence="9">
    <location>
        <begin position="475"/>
        <end position="832"/>
    </location>
</feature>
<dbReference type="InterPro" id="IPR029071">
    <property type="entry name" value="Ubiquitin-like_domsf"/>
</dbReference>
<dbReference type="InterPro" id="IPR000857">
    <property type="entry name" value="MyTH4_dom"/>
</dbReference>
<evidence type="ECO:0000313" key="13">
    <source>
        <dbReference type="Proteomes" id="UP001311232"/>
    </source>
</evidence>
<dbReference type="SMART" id="SM00295">
    <property type="entry name" value="B41"/>
    <property type="match status" value="1"/>
</dbReference>
<keyword evidence="3" id="KW-0963">Cytoplasm</keyword>
<name>A0AAV9R4P8_9TELE</name>
<dbReference type="SUPFAM" id="SSF50729">
    <property type="entry name" value="PH domain-like"/>
    <property type="match status" value="2"/>
</dbReference>
<dbReference type="InterPro" id="IPR002404">
    <property type="entry name" value="IRS_PTB"/>
</dbReference>
<keyword evidence="4" id="KW-0547">Nucleotide-binding</keyword>
<dbReference type="InterPro" id="IPR001849">
    <property type="entry name" value="PH_domain"/>
</dbReference>
<dbReference type="InterPro" id="IPR019749">
    <property type="entry name" value="Band_41_domain"/>
</dbReference>
<dbReference type="GO" id="GO:0005856">
    <property type="term" value="C:cytoskeleton"/>
    <property type="evidence" value="ECO:0007669"/>
    <property type="project" value="InterPro"/>
</dbReference>
<dbReference type="InterPro" id="IPR019748">
    <property type="entry name" value="FERM_central"/>
</dbReference>
<dbReference type="SUPFAM" id="SSF47031">
    <property type="entry name" value="Second domain of FERM"/>
    <property type="match status" value="1"/>
</dbReference>
<evidence type="ECO:0000313" key="12">
    <source>
        <dbReference type="EMBL" id="KAK5603921.1"/>
    </source>
</evidence>
<dbReference type="Pfam" id="PF00784">
    <property type="entry name" value="MyTH4"/>
    <property type="match status" value="1"/>
</dbReference>
<evidence type="ECO:0000256" key="4">
    <source>
        <dbReference type="ARBA" id="ARBA00022741"/>
    </source>
</evidence>
<keyword evidence="5" id="KW-0067">ATP-binding</keyword>
<accession>A0AAV9R4P8</accession>
<feature type="domain" description="PH" evidence="8">
    <location>
        <begin position="171"/>
        <end position="272"/>
    </location>
</feature>
<keyword evidence="13" id="KW-1185">Reference proteome</keyword>
<feature type="domain" description="Ras-associating" evidence="10">
    <location>
        <begin position="479"/>
        <end position="521"/>
    </location>
</feature>
<dbReference type="InterPro" id="IPR051724">
    <property type="entry name" value="Actin_motor_Myosin"/>
</dbReference>
<evidence type="ECO:0000256" key="1">
    <source>
        <dbReference type="ARBA" id="ARBA00004496"/>
    </source>
</evidence>
<evidence type="ECO:0000259" key="8">
    <source>
        <dbReference type="PROSITE" id="PS50003"/>
    </source>
</evidence>
<dbReference type="PROSITE" id="PS51016">
    <property type="entry name" value="MYTH4"/>
    <property type="match status" value="1"/>
</dbReference>
<comment type="similarity">
    <text evidence="2">Belongs to the TRAFAC class myosin-kinesin ATPase superfamily. Myosin family.</text>
</comment>
<dbReference type="SMART" id="SM00139">
    <property type="entry name" value="MyTH4"/>
    <property type="match status" value="1"/>
</dbReference>
<dbReference type="Pfam" id="PF21989">
    <property type="entry name" value="RA_2"/>
    <property type="match status" value="1"/>
</dbReference>
<dbReference type="AlphaFoldDB" id="A0AAV9R4P8"/>
<feature type="region of interest" description="Disordered" evidence="7">
    <location>
        <begin position="118"/>
        <end position="164"/>
    </location>
</feature>
<dbReference type="PANTHER" id="PTHR46049:SF5">
    <property type="entry name" value="PLECKSTRIN HOMOLOGY DOMAIN-CONTAINING FAMILY H MEMBER 3"/>
    <property type="match status" value="1"/>
</dbReference>
<reference evidence="12 13" key="1">
    <citation type="submission" date="2021-06" db="EMBL/GenBank/DDBJ databases">
        <authorList>
            <person name="Palmer J.M."/>
        </authorList>
    </citation>
    <scope>NUCLEOTIDE SEQUENCE [LARGE SCALE GENOMIC DNA]</scope>
    <source>
        <strain evidence="12 13">MEX-2019</strain>
        <tissue evidence="12">Muscle</tissue>
    </source>
</reference>
<evidence type="ECO:0000256" key="3">
    <source>
        <dbReference type="ARBA" id="ARBA00022490"/>
    </source>
</evidence>
<evidence type="ECO:0000259" key="11">
    <source>
        <dbReference type="PROSITE" id="PS51016"/>
    </source>
</evidence>
<evidence type="ECO:0000256" key="7">
    <source>
        <dbReference type="SAM" id="MobiDB-lite"/>
    </source>
</evidence>
<evidence type="ECO:0000259" key="9">
    <source>
        <dbReference type="PROSITE" id="PS50057"/>
    </source>
</evidence>
<evidence type="ECO:0000256" key="2">
    <source>
        <dbReference type="ARBA" id="ARBA00008314"/>
    </source>
</evidence>
<dbReference type="InterPro" id="IPR038185">
    <property type="entry name" value="MyTH4_dom_sf"/>
</dbReference>
<dbReference type="InterPro" id="IPR000299">
    <property type="entry name" value="FERM_domain"/>
</dbReference>
<proteinExistence type="inferred from homology"/>
<evidence type="ECO:0000256" key="5">
    <source>
        <dbReference type="ARBA" id="ARBA00022840"/>
    </source>
</evidence>
<dbReference type="InterPro" id="IPR000159">
    <property type="entry name" value="RA_dom"/>
</dbReference>
<gene>
    <name evidence="12" type="ORF">CRENBAI_026067</name>
</gene>
<dbReference type="InterPro" id="IPR014352">
    <property type="entry name" value="FERM/acyl-CoA-bd_prot_sf"/>
</dbReference>
<dbReference type="GO" id="GO:0005737">
    <property type="term" value="C:cytoplasm"/>
    <property type="evidence" value="ECO:0007669"/>
    <property type="project" value="UniProtKB-SubCell"/>
</dbReference>